<dbReference type="EnsemblPlants" id="Solyc00g031490.1.1">
    <property type="protein sequence ID" value="Solyc00g031490.1.1"/>
    <property type="gene ID" value="Solyc00g031490.1"/>
</dbReference>
<evidence type="ECO:0000313" key="1">
    <source>
        <dbReference type="EnsemblPlants" id="Solyc00g031490.1.1"/>
    </source>
</evidence>
<protein>
    <submittedName>
        <fullName evidence="1">Uncharacterized protein</fullName>
    </submittedName>
</protein>
<proteinExistence type="predicted"/>
<reference evidence="1" key="1">
    <citation type="journal article" date="2012" name="Nature">
        <title>The tomato genome sequence provides insights into fleshy fruit evolution.</title>
        <authorList>
            <consortium name="Tomato Genome Consortium"/>
        </authorList>
    </citation>
    <scope>NUCLEOTIDE SEQUENCE [LARGE SCALE GENOMIC DNA]</scope>
    <source>
        <strain evidence="1">cv. Heinz 1706</strain>
    </source>
</reference>
<dbReference type="PaxDb" id="4081-Solyc00g031490.1.1"/>
<reference evidence="1" key="2">
    <citation type="submission" date="2019-04" db="UniProtKB">
        <authorList>
            <consortium name="EnsemblPlants"/>
        </authorList>
    </citation>
    <scope>IDENTIFICATION</scope>
    <source>
        <strain evidence="1">cv. Heinz 1706</strain>
    </source>
</reference>
<name>A0A494G995_SOLLC</name>
<dbReference type="AlphaFoldDB" id="A0A494G995"/>
<organism evidence="1">
    <name type="scientific">Solanum lycopersicum</name>
    <name type="common">Tomato</name>
    <name type="synonym">Lycopersicon esculentum</name>
    <dbReference type="NCBI Taxonomy" id="4081"/>
    <lineage>
        <taxon>Eukaryota</taxon>
        <taxon>Viridiplantae</taxon>
        <taxon>Streptophyta</taxon>
        <taxon>Embryophyta</taxon>
        <taxon>Tracheophyta</taxon>
        <taxon>Spermatophyta</taxon>
        <taxon>Magnoliopsida</taxon>
        <taxon>eudicotyledons</taxon>
        <taxon>Gunneridae</taxon>
        <taxon>Pentapetalae</taxon>
        <taxon>asterids</taxon>
        <taxon>lamiids</taxon>
        <taxon>Solanales</taxon>
        <taxon>Solanaceae</taxon>
        <taxon>Solanoideae</taxon>
        <taxon>Solaneae</taxon>
        <taxon>Solanum</taxon>
        <taxon>Solanum subgen. Lycopersicon</taxon>
    </lineage>
</organism>
<sequence length="311" mass="33746">MAATATGSSVVCTQFPPRILFPSVTSDHCDRCVSRSRARVQPQGKRETRWSVSKSCYFVPYKRQQSSPALFPLLSIGLGCDYRGGHGIGSASARSTGPSALAAYRLCSQRSGLVHLYRSASPFRASVYGNARDGPYTNQSKPLIATVDVVESDLSTIEIQLTCGEISNDGTGSNGSVRGNYVSTLISPVRSQAYCARLCRYVLPTGRPSPRMYFVSHLQPSPTVRPRVHPKLEAHYAPIQPSPSQLKHGGMVIDDDHGLLGAHGRSDNLLDIPHRTSTSLTLPSQRMTTVSRISTSLTLLQLRTLAIVLHV</sequence>
<evidence type="ECO:0000313" key="2">
    <source>
        <dbReference type="Proteomes" id="UP000004994"/>
    </source>
</evidence>
<dbReference type="Proteomes" id="UP000004994">
    <property type="component" value="Unassembled WGS sequence"/>
</dbReference>
<keyword evidence="2" id="KW-1185">Reference proteome</keyword>
<dbReference type="Gramene" id="Solyc00g031490.1.1">
    <property type="protein sequence ID" value="Solyc00g031490.1.1"/>
    <property type="gene ID" value="Solyc00g031490.1"/>
</dbReference>
<dbReference type="InParanoid" id="A0A494G995"/>
<accession>A0A494G995</accession>